<dbReference type="Proteomes" id="UP001501446">
    <property type="component" value="Unassembled WGS sequence"/>
</dbReference>
<reference evidence="4" key="1">
    <citation type="journal article" date="2019" name="Int. J. Syst. Evol. Microbiol.">
        <title>The Global Catalogue of Microorganisms (GCM) 10K type strain sequencing project: providing services to taxonomists for standard genome sequencing and annotation.</title>
        <authorList>
            <consortium name="The Broad Institute Genomics Platform"/>
            <consortium name="The Broad Institute Genome Sequencing Center for Infectious Disease"/>
            <person name="Wu L."/>
            <person name="Ma J."/>
        </authorList>
    </citation>
    <scope>NUCLEOTIDE SEQUENCE [LARGE SCALE GENOMIC DNA]</scope>
    <source>
        <strain evidence="4">JCM 18958</strain>
    </source>
</reference>
<evidence type="ECO:0000313" key="4">
    <source>
        <dbReference type="Proteomes" id="UP001501446"/>
    </source>
</evidence>
<evidence type="ECO:0000313" key="3">
    <source>
        <dbReference type="EMBL" id="GAA4697031.1"/>
    </source>
</evidence>
<feature type="transmembrane region" description="Helical" evidence="2">
    <location>
        <begin position="37"/>
        <end position="59"/>
    </location>
</feature>
<dbReference type="EMBL" id="BAABLN010000014">
    <property type="protein sequence ID" value="GAA4697031.1"/>
    <property type="molecule type" value="Genomic_DNA"/>
</dbReference>
<protein>
    <submittedName>
        <fullName evidence="3">Uncharacterized protein</fullName>
    </submittedName>
</protein>
<feature type="transmembrane region" description="Helical" evidence="2">
    <location>
        <begin position="65"/>
        <end position="86"/>
    </location>
</feature>
<dbReference type="RefSeq" id="WP_303383300.1">
    <property type="nucleotide sequence ID" value="NZ_BAABLN010000014.1"/>
</dbReference>
<sequence>MVRRDEASVNEQETTRRSAEPGSHSVKSRRFSGEGETVKNLIMLIGGMITIVASFWLFASYPNSFWLFLLGILAYGLALFVPTALISGSTAKHSAGGTDVTLDLPRGPHEMAQRPNVPNQAQVNH</sequence>
<gene>
    <name evidence="3" type="ORF">GCM10025781_13730</name>
</gene>
<feature type="compositionally biased region" description="Basic and acidic residues" evidence="1">
    <location>
        <begin position="1"/>
        <end position="19"/>
    </location>
</feature>
<name>A0ABP8WXP7_9MICC</name>
<comment type="caution">
    <text evidence="3">The sequence shown here is derived from an EMBL/GenBank/DDBJ whole genome shotgun (WGS) entry which is preliminary data.</text>
</comment>
<evidence type="ECO:0000256" key="1">
    <source>
        <dbReference type="SAM" id="MobiDB-lite"/>
    </source>
</evidence>
<organism evidence="3 4">
    <name type="scientific">Kocuria gwangalliensis</name>
    <dbReference type="NCBI Taxonomy" id="501592"/>
    <lineage>
        <taxon>Bacteria</taxon>
        <taxon>Bacillati</taxon>
        <taxon>Actinomycetota</taxon>
        <taxon>Actinomycetes</taxon>
        <taxon>Micrococcales</taxon>
        <taxon>Micrococcaceae</taxon>
        <taxon>Kocuria</taxon>
    </lineage>
</organism>
<keyword evidence="2" id="KW-1133">Transmembrane helix</keyword>
<accession>A0ABP8WXP7</accession>
<keyword evidence="2" id="KW-0472">Membrane</keyword>
<evidence type="ECO:0000256" key="2">
    <source>
        <dbReference type="SAM" id="Phobius"/>
    </source>
</evidence>
<feature type="region of interest" description="Disordered" evidence="1">
    <location>
        <begin position="1"/>
        <end position="33"/>
    </location>
</feature>
<proteinExistence type="predicted"/>
<keyword evidence="2" id="KW-0812">Transmembrane</keyword>
<keyword evidence="4" id="KW-1185">Reference proteome</keyword>